<dbReference type="Proteomes" id="UP000238153">
    <property type="component" value="Unassembled WGS sequence"/>
</dbReference>
<evidence type="ECO:0000259" key="1">
    <source>
        <dbReference type="Pfam" id="PF07564"/>
    </source>
</evidence>
<reference evidence="2 3" key="1">
    <citation type="submission" date="2017-11" db="EMBL/GenBank/DDBJ databases">
        <authorList>
            <person name="Founou R.C."/>
            <person name="Founou L."/>
            <person name="Allam M."/>
            <person name="Ismail A."/>
            <person name="Essack S.Y."/>
        </authorList>
    </citation>
    <scope>NUCLEOTIDE SEQUENCE [LARGE SCALE GENOMIC DNA]</scope>
    <source>
        <strain evidence="2 3">G811N2B1</strain>
    </source>
</reference>
<dbReference type="EMBL" id="PGWX01000197">
    <property type="protein sequence ID" value="PPJ76668.1"/>
    <property type="molecule type" value="Genomic_DNA"/>
</dbReference>
<accession>A0A7Z1N7S7</accession>
<sequence>VDAINNVQPTVVKKDEAKTAIENAARAKKAEIDQTPNATDEEKVAAKAKVDEAVNNAKASIDQVTNNEGVDTAKSNGLDSINNIQPTVVKKDEAKTAIDKAAEAKKTEIDQTPNATDEEKAAAKAKVDEAVTTAKNAIDQATNNAGVDTAKTNGVDSINNVQPTVVKKDEAKTAIENAARAKKAESDTT</sequence>
<name>A0A7Z1N7S7_STAHA</name>
<feature type="non-terminal residue" evidence="2">
    <location>
        <position position="1"/>
    </location>
</feature>
<dbReference type="AlphaFoldDB" id="A0A7Z1N7S7"/>
<evidence type="ECO:0000313" key="3">
    <source>
        <dbReference type="Proteomes" id="UP000238153"/>
    </source>
</evidence>
<feature type="domain" description="DUF1542" evidence="1">
    <location>
        <begin position="13"/>
        <end position="88"/>
    </location>
</feature>
<dbReference type="RefSeq" id="WP_142389386.1">
    <property type="nucleotide sequence ID" value="NZ_PGWX01000197.1"/>
</dbReference>
<evidence type="ECO:0000313" key="2">
    <source>
        <dbReference type="EMBL" id="PPJ76668.1"/>
    </source>
</evidence>
<dbReference type="InterPro" id="IPR011439">
    <property type="entry name" value="DUF1542"/>
</dbReference>
<dbReference type="Pfam" id="PF07564">
    <property type="entry name" value="DUF1542"/>
    <property type="match status" value="2"/>
</dbReference>
<proteinExistence type="predicted"/>
<gene>
    <name evidence="2" type="ORF">CV019_02760</name>
</gene>
<feature type="domain" description="DUF1542" evidence="1">
    <location>
        <begin position="90"/>
        <end position="165"/>
    </location>
</feature>
<feature type="non-terminal residue" evidence="2">
    <location>
        <position position="189"/>
    </location>
</feature>
<organism evidence="2 3">
    <name type="scientific">Staphylococcus haemolyticus</name>
    <dbReference type="NCBI Taxonomy" id="1283"/>
    <lineage>
        <taxon>Bacteria</taxon>
        <taxon>Bacillati</taxon>
        <taxon>Bacillota</taxon>
        <taxon>Bacilli</taxon>
        <taxon>Bacillales</taxon>
        <taxon>Staphylococcaceae</taxon>
        <taxon>Staphylococcus</taxon>
    </lineage>
</organism>
<comment type="caution">
    <text evidence="2">The sequence shown here is derived from an EMBL/GenBank/DDBJ whole genome shotgun (WGS) entry which is preliminary data.</text>
</comment>
<protein>
    <recommendedName>
        <fullName evidence="1">DUF1542 domain-containing protein</fullName>
    </recommendedName>
</protein>